<gene>
    <name evidence="2" type="ORF">STAS_12655</name>
</gene>
<name>A0A5A7PUH0_STRAF</name>
<dbReference type="EMBL" id="BKCP01005139">
    <property type="protein sequence ID" value="GER36321.1"/>
    <property type="molecule type" value="Genomic_DNA"/>
</dbReference>
<dbReference type="InterPro" id="IPR056671">
    <property type="entry name" value="DUF7769"/>
</dbReference>
<proteinExistence type="predicted"/>
<evidence type="ECO:0000259" key="1">
    <source>
        <dbReference type="Pfam" id="PF24964"/>
    </source>
</evidence>
<evidence type="ECO:0000313" key="3">
    <source>
        <dbReference type="Proteomes" id="UP000325081"/>
    </source>
</evidence>
<organism evidence="2 3">
    <name type="scientific">Striga asiatica</name>
    <name type="common">Asiatic witchweed</name>
    <name type="synonym">Buchnera asiatica</name>
    <dbReference type="NCBI Taxonomy" id="4170"/>
    <lineage>
        <taxon>Eukaryota</taxon>
        <taxon>Viridiplantae</taxon>
        <taxon>Streptophyta</taxon>
        <taxon>Embryophyta</taxon>
        <taxon>Tracheophyta</taxon>
        <taxon>Spermatophyta</taxon>
        <taxon>Magnoliopsida</taxon>
        <taxon>eudicotyledons</taxon>
        <taxon>Gunneridae</taxon>
        <taxon>Pentapetalae</taxon>
        <taxon>asterids</taxon>
        <taxon>lamiids</taxon>
        <taxon>Lamiales</taxon>
        <taxon>Orobanchaceae</taxon>
        <taxon>Buchnereae</taxon>
        <taxon>Striga</taxon>
    </lineage>
</organism>
<dbReference type="Proteomes" id="UP000325081">
    <property type="component" value="Unassembled WGS sequence"/>
</dbReference>
<dbReference type="PANTHER" id="PTHR33889:SF1">
    <property type="entry name" value="OS03G0834800 PROTEIN"/>
    <property type="match status" value="1"/>
</dbReference>
<accession>A0A5A7PUH0</accession>
<reference evidence="3" key="1">
    <citation type="journal article" date="2019" name="Curr. Biol.">
        <title>Genome Sequence of Striga asiatica Provides Insight into the Evolution of Plant Parasitism.</title>
        <authorList>
            <person name="Yoshida S."/>
            <person name="Kim S."/>
            <person name="Wafula E.K."/>
            <person name="Tanskanen J."/>
            <person name="Kim Y.M."/>
            <person name="Honaas L."/>
            <person name="Yang Z."/>
            <person name="Spallek T."/>
            <person name="Conn C.E."/>
            <person name="Ichihashi Y."/>
            <person name="Cheong K."/>
            <person name="Cui S."/>
            <person name="Der J.P."/>
            <person name="Gundlach H."/>
            <person name="Jiao Y."/>
            <person name="Hori C."/>
            <person name="Ishida J.K."/>
            <person name="Kasahara H."/>
            <person name="Kiba T."/>
            <person name="Kim M.S."/>
            <person name="Koo N."/>
            <person name="Laohavisit A."/>
            <person name="Lee Y.H."/>
            <person name="Lumba S."/>
            <person name="McCourt P."/>
            <person name="Mortimer J.C."/>
            <person name="Mutuku J.M."/>
            <person name="Nomura T."/>
            <person name="Sasaki-Sekimoto Y."/>
            <person name="Seto Y."/>
            <person name="Wang Y."/>
            <person name="Wakatake T."/>
            <person name="Sakakibara H."/>
            <person name="Demura T."/>
            <person name="Yamaguchi S."/>
            <person name="Yoneyama K."/>
            <person name="Manabe R.I."/>
            <person name="Nelson D.C."/>
            <person name="Schulman A.H."/>
            <person name="Timko M.P."/>
            <person name="dePamphilis C.W."/>
            <person name="Choi D."/>
            <person name="Shirasu K."/>
        </authorList>
    </citation>
    <scope>NUCLEOTIDE SEQUENCE [LARGE SCALE GENOMIC DNA]</scope>
    <source>
        <strain evidence="3">cv. UVA1</strain>
    </source>
</reference>
<dbReference type="PANTHER" id="PTHR33889">
    <property type="entry name" value="OS04G0681850 PROTEIN"/>
    <property type="match status" value="1"/>
</dbReference>
<feature type="domain" description="DUF7769" evidence="1">
    <location>
        <begin position="64"/>
        <end position="115"/>
    </location>
</feature>
<comment type="caution">
    <text evidence="2">The sequence shown here is derived from an EMBL/GenBank/DDBJ whole genome shotgun (WGS) entry which is preliminary data.</text>
</comment>
<feature type="non-terminal residue" evidence="2">
    <location>
        <position position="153"/>
    </location>
</feature>
<feature type="non-terminal residue" evidence="2">
    <location>
        <position position="1"/>
    </location>
</feature>
<dbReference type="AlphaFoldDB" id="A0A5A7PUH0"/>
<evidence type="ECO:0000313" key="2">
    <source>
        <dbReference type="EMBL" id="GER36321.1"/>
    </source>
</evidence>
<sequence length="153" mass="17167">LDSSVEEDICQQASGGEGNRDIQGVIHGHVISSGQEIFNELDDVNGEAVETRQGNVQGRKKRTLTNAERWAVYHALLEKSVNGKLKKNTTKEVKDMFNIEEVRIVQRIWRIHKSTPPGSDVDASSRKARNCGRKRIENSTDRVASTNNTYISF</sequence>
<protein>
    <submittedName>
        <fullName evidence="2">Transposon protein</fullName>
    </submittedName>
</protein>
<keyword evidence="3" id="KW-1185">Reference proteome</keyword>
<dbReference type="Pfam" id="PF24964">
    <property type="entry name" value="DUF7769"/>
    <property type="match status" value="1"/>
</dbReference>
<dbReference type="OrthoDB" id="1749150at2759"/>